<protein>
    <submittedName>
        <fullName evidence="2">Uncharacterized protein</fullName>
    </submittedName>
</protein>
<dbReference type="InterPro" id="IPR012334">
    <property type="entry name" value="Pectin_lyas_fold"/>
</dbReference>
<dbReference type="SUPFAM" id="SSF51126">
    <property type="entry name" value="Pectin lyase-like"/>
    <property type="match status" value="1"/>
</dbReference>
<dbReference type="Gene3D" id="2.160.20.10">
    <property type="entry name" value="Single-stranded right-handed beta-helix, Pectin lyase-like"/>
    <property type="match status" value="1"/>
</dbReference>
<dbReference type="Proteomes" id="UP000663865">
    <property type="component" value="Unassembled WGS sequence"/>
</dbReference>
<comment type="caution">
    <text evidence="2">The sequence shown here is derived from an EMBL/GenBank/DDBJ whole genome shotgun (WGS) entry which is preliminary data.</text>
</comment>
<evidence type="ECO:0000256" key="1">
    <source>
        <dbReference type="SAM" id="SignalP"/>
    </source>
</evidence>
<reference evidence="2" key="1">
    <citation type="submission" date="2021-02" db="EMBL/GenBank/DDBJ databases">
        <authorList>
            <person name="Nowell W R."/>
        </authorList>
    </citation>
    <scope>NUCLEOTIDE SEQUENCE</scope>
</reference>
<evidence type="ECO:0000313" key="3">
    <source>
        <dbReference type="Proteomes" id="UP000663865"/>
    </source>
</evidence>
<evidence type="ECO:0000313" key="2">
    <source>
        <dbReference type="EMBL" id="CAF3631510.1"/>
    </source>
</evidence>
<dbReference type="InterPro" id="IPR011050">
    <property type="entry name" value="Pectin_lyase_fold/virulence"/>
</dbReference>
<organism evidence="2 3">
    <name type="scientific">Rotaria socialis</name>
    <dbReference type="NCBI Taxonomy" id="392032"/>
    <lineage>
        <taxon>Eukaryota</taxon>
        <taxon>Metazoa</taxon>
        <taxon>Spiralia</taxon>
        <taxon>Gnathifera</taxon>
        <taxon>Rotifera</taxon>
        <taxon>Eurotatoria</taxon>
        <taxon>Bdelloidea</taxon>
        <taxon>Philodinida</taxon>
        <taxon>Philodinidae</taxon>
        <taxon>Rotaria</taxon>
    </lineage>
</organism>
<name>A0A818Q2T0_9BILA</name>
<sequence length="164" mass="18290">MQSLTIFTFTILLEHHFQPTIWAMNTSIEHYETAKSWTGFQVKSGSYNVVIRNHVCYNVVEPCMIVYDDYDRGRNLIDGNLAINAGTDDLEIQCTSGTTITNIVVINASMNRLYLVLFDCNGIDRSMSTPTIGAHEYSTTNNSSCMITNSGSSTAAVPQYLLIR</sequence>
<accession>A0A818Q2T0</accession>
<feature type="chain" id="PRO_5032697962" evidence="1">
    <location>
        <begin position="24"/>
        <end position="164"/>
    </location>
</feature>
<dbReference type="AlphaFoldDB" id="A0A818Q2T0"/>
<feature type="signal peptide" evidence="1">
    <location>
        <begin position="1"/>
        <end position="23"/>
    </location>
</feature>
<proteinExistence type="predicted"/>
<gene>
    <name evidence="2" type="ORF">KIK155_LOCUS22434</name>
</gene>
<dbReference type="EMBL" id="CAJNYV010004009">
    <property type="protein sequence ID" value="CAF3631510.1"/>
    <property type="molecule type" value="Genomic_DNA"/>
</dbReference>
<keyword evidence="1" id="KW-0732">Signal</keyword>